<dbReference type="Proteomes" id="UP001153076">
    <property type="component" value="Unassembled WGS sequence"/>
</dbReference>
<dbReference type="InterPro" id="IPR000719">
    <property type="entry name" value="Prot_kinase_dom"/>
</dbReference>
<dbReference type="AlphaFoldDB" id="A0A9Q1KAJ9"/>
<dbReference type="Pfam" id="PF06760">
    <property type="entry name" value="DUF1221"/>
    <property type="match status" value="1"/>
</dbReference>
<dbReference type="OrthoDB" id="4062651at2759"/>
<dbReference type="SUPFAM" id="SSF56112">
    <property type="entry name" value="Protein kinase-like (PK-like)"/>
    <property type="match status" value="1"/>
</dbReference>
<feature type="domain" description="Protein kinase" evidence="2">
    <location>
        <begin position="233"/>
        <end position="508"/>
    </location>
</feature>
<reference evidence="3" key="1">
    <citation type="submission" date="2022-04" db="EMBL/GenBank/DDBJ databases">
        <title>Carnegiea gigantea Genome sequencing and assembly v2.</title>
        <authorList>
            <person name="Copetti D."/>
            <person name="Sanderson M.J."/>
            <person name="Burquez A."/>
            <person name="Wojciechowski M.F."/>
        </authorList>
    </citation>
    <scope>NUCLEOTIDE SEQUENCE</scope>
    <source>
        <strain evidence="3">SGP5-SGP5p</strain>
        <tissue evidence="3">Aerial part</tissue>
    </source>
</reference>
<dbReference type="EMBL" id="JAKOGI010000220">
    <property type="protein sequence ID" value="KAJ8439419.1"/>
    <property type="molecule type" value="Genomic_DNA"/>
</dbReference>
<dbReference type="InterPro" id="IPR050167">
    <property type="entry name" value="Ser_Thr_protein_kinase"/>
</dbReference>
<dbReference type="GO" id="GO:0004672">
    <property type="term" value="F:protein kinase activity"/>
    <property type="evidence" value="ECO:0007669"/>
    <property type="project" value="InterPro"/>
</dbReference>
<dbReference type="Gene3D" id="1.10.510.10">
    <property type="entry name" value="Transferase(Phosphotransferase) domain 1"/>
    <property type="match status" value="1"/>
</dbReference>
<dbReference type="PROSITE" id="PS50011">
    <property type="entry name" value="PROTEIN_KINASE_DOM"/>
    <property type="match status" value="1"/>
</dbReference>
<organism evidence="3 4">
    <name type="scientific">Carnegiea gigantea</name>
    <dbReference type="NCBI Taxonomy" id="171969"/>
    <lineage>
        <taxon>Eukaryota</taxon>
        <taxon>Viridiplantae</taxon>
        <taxon>Streptophyta</taxon>
        <taxon>Embryophyta</taxon>
        <taxon>Tracheophyta</taxon>
        <taxon>Spermatophyta</taxon>
        <taxon>Magnoliopsida</taxon>
        <taxon>eudicotyledons</taxon>
        <taxon>Gunneridae</taxon>
        <taxon>Pentapetalae</taxon>
        <taxon>Caryophyllales</taxon>
        <taxon>Cactineae</taxon>
        <taxon>Cactaceae</taxon>
        <taxon>Cactoideae</taxon>
        <taxon>Echinocereeae</taxon>
        <taxon>Carnegiea</taxon>
    </lineage>
</organism>
<evidence type="ECO:0000313" key="3">
    <source>
        <dbReference type="EMBL" id="KAJ8439419.1"/>
    </source>
</evidence>
<dbReference type="FunFam" id="1.10.510.10:FF:000778">
    <property type="entry name" value="Kinase family protein"/>
    <property type="match status" value="1"/>
</dbReference>
<accession>A0A9Q1KAJ9</accession>
<evidence type="ECO:0000256" key="1">
    <source>
        <dbReference type="SAM" id="MobiDB-lite"/>
    </source>
</evidence>
<feature type="region of interest" description="Disordered" evidence="1">
    <location>
        <begin position="695"/>
        <end position="788"/>
    </location>
</feature>
<dbReference type="PANTHER" id="PTHR23257:SF935">
    <property type="entry name" value="PROTEIN KINASE FAMILY PROTEIN"/>
    <property type="match status" value="1"/>
</dbReference>
<dbReference type="GO" id="GO:0005737">
    <property type="term" value="C:cytoplasm"/>
    <property type="evidence" value="ECO:0007669"/>
    <property type="project" value="TreeGrafter"/>
</dbReference>
<name>A0A9Q1KAJ9_9CARY</name>
<dbReference type="GO" id="GO:0007165">
    <property type="term" value="P:signal transduction"/>
    <property type="evidence" value="ECO:0007669"/>
    <property type="project" value="TreeGrafter"/>
</dbReference>
<feature type="compositionally biased region" description="Polar residues" evidence="1">
    <location>
        <begin position="766"/>
        <end position="778"/>
    </location>
</feature>
<dbReference type="PANTHER" id="PTHR23257">
    <property type="entry name" value="SERINE-THREONINE PROTEIN KINASE"/>
    <property type="match status" value="1"/>
</dbReference>
<dbReference type="InterPro" id="IPR001245">
    <property type="entry name" value="Ser-Thr/Tyr_kinase_cat_dom"/>
</dbReference>
<dbReference type="Pfam" id="PF07714">
    <property type="entry name" value="PK_Tyr_Ser-Thr"/>
    <property type="match status" value="1"/>
</dbReference>
<keyword evidence="4" id="KW-1185">Reference proteome</keyword>
<protein>
    <recommendedName>
        <fullName evidence="2">Protein kinase domain-containing protein</fullName>
    </recommendedName>
</protein>
<evidence type="ECO:0000313" key="4">
    <source>
        <dbReference type="Proteomes" id="UP001153076"/>
    </source>
</evidence>
<feature type="compositionally biased region" description="Low complexity" evidence="1">
    <location>
        <begin position="577"/>
        <end position="587"/>
    </location>
</feature>
<gene>
    <name evidence="3" type="ORF">Cgig2_001759</name>
</gene>
<dbReference type="InterPro" id="IPR011009">
    <property type="entry name" value="Kinase-like_dom_sf"/>
</dbReference>
<comment type="caution">
    <text evidence="3">The sequence shown here is derived from an EMBL/GenBank/DDBJ whole genome shotgun (WGS) entry which is preliminary data.</text>
</comment>
<feature type="region of interest" description="Disordered" evidence="1">
    <location>
        <begin position="569"/>
        <end position="588"/>
    </location>
</feature>
<feature type="compositionally biased region" description="Basic and acidic residues" evidence="1">
    <location>
        <begin position="717"/>
        <end position="738"/>
    </location>
</feature>
<evidence type="ECO:0000259" key="2">
    <source>
        <dbReference type="PROSITE" id="PS50011"/>
    </source>
</evidence>
<dbReference type="GO" id="GO:0005524">
    <property type="term" value="F:ATP binding"/>
    <property type="evidence" value="ECO:0007669"/>
    <property type="project" value="InterPro"/>
</dbReference>
<sequence length="788" mass="90741">MEQFRQIGEVLGSIRALMVLQDDIQINRRQCCLLFDMFNLAFDILSEEIKQHLKLEEKNMKWKPLEQPLKELQRIFKEWEMYVRQCLDSKDWLVKALSFHNNRDCVEFHIQNLLCSFPIAIEAIETAGEISGLDLEEMKKKRMILANKYDQTWNDPKLFQWKYGKQYLVSQEICYRLRTAWKEDQWLLLEMIKEKKTSMLSKQEQRLCDLLLKKITGAKLLYPSSILTGAKDYQLRRRLVWGSQYKEMQWLGESFALRHFFGEPALLKTEISALFSLSHPNVVQYLCGFHDEEKNEYFLVMELMSKDLSSYIKEVCGPKRQVPFSLPAAVDIMLQIARGMEYLHSRKIYHGDLNPSNVVLKRRSSSSVEGYFLAKVLGFGLRDVKTIFRTSSPKFDETFTNIWYAPEVLAEQEKPGSSCRHKYSEKADVYSFGILCFELLTGKVPFEDGHLQGDMMGRNIIAGERPLFPFVLPKCLATVIKRCWQTDPNQRPSFSSICRIIRYIKRWIAMNPHLAQPEISSIGHVDFCDIEAGFIKKFPAEAAVDLTPVSQIPFQLFSYRLAEKVTLNRGNNRDQGSDSSSEEVPSSHVDDTIKVLSGSFPPLKDTGSVCSEILDKRILVSRRANNISTDEQFLPTRDTMSVCLETPEKVVPLLRRSNSTTVGRLYPLLKACTETNPQKKSPLLKKYSMLPKACSETNPQKKSPLMKKVNTNPSFRHVSDTKSACRETPLKKAPDKKISLFPRSHSVKVPNNPGRQKWPRKGPPMSATQGQSTRTNAEMHQPMPRKPF</sequence>
<dbReference type="InterPro" id="IPR010632">
    <property type="entry name" value="DUF1221"/>
</dbReference>
<proteinExistence type="predicted"/>